<name>A0A168N3X0_9BACL</name>
<dbReference type="AlphaFoldDB" id="A0A168N3X0"/>
<protein>
    <submittedName>
        <fullName evidence="1">Uncharacterized protein</fullName>
    </submittedName>
</protein>
<sequence>MTIIKSGTNFKRLGLGIMGRSLFGTLMVGCSLKDNANVTHRKQNIQKLKITSINTNINSNLLVVSPYSMVVLK</sequence>
<reference evidence="1 2" key="1">
    <citation type="submission" date="2016-03" db="EMBL/GenBank/DDBJ databases">
        <title>Draft genome sequence of Paenibacillus glacialis DSM 22343.</title>
        <authorList>
            <person name="Shin S.-K."/>
            <person name="Yi H."/>
        </authorList>
    </citation>
    <scope>NUCLEOTIDE SEQUENCE [LARGE SCALE GENOMIC DNA]</scope>
    <source>
        <strain evidence="1 2">DSM 22343</strain>
    </source>
</reference>
<comment type="caution">
    <text evidence="1">The sequence shown here is derived from an EMBL/GenBank/DDBJ whole genome shotgun (WGS) entry which is preliminary data.</text>
</comment>
<proteinExistence type="predicted"/>
<evidence type="ECO:0000313" key="1">
    <source>
        <dbReference type="EMBL" id="OAB45362.1"/>
    </source>
</evidence>
<evidence type="ECO:0000313" key="2">
    <source>
        <dbReference type="Proteomes" id="UP000076967"/>
    </source>
</evidence>
<keyword evidence="2" id="KW-1185">Reference proteome</keyword>
<gene>
    <name evidence="1" type="ORF">PGLA_03680</name>
</gene>
<organism evidence="1 2">
    <name type="scientific">Paenibacillus glacialis</name>
    <dbReference type="NCBI Taxonomy" id="494026"/>
    <lineage>
        <taxon>Bacteria</taxon>
        <taxon>Bacillati</taxon>
        <taxon>Bacillota</taxon>
        <taxon>Bacilli</taxon>
        <taxon>Bacillales</taxon>
        <taxon>Paenibacillaceae</taxon>
        <taxon>Paenibacillus</taxon>
    </lineage>
</organism>
<dbReference type="EMBL" id="LVJH01000003">
    <property type="protein sequence ID" value="OAB45362.1"/>
    <property type="molecule type" value="Genomic_DNA"/>
</dbReference>
<accession>A0A168N3X0</accession>
<dbReference type="Proteomes" id="UP000076967">
    <property type="component" value="Unassembled WGS sequence"/>
</dbReference>